<dbReference type="EnsemblMetazoa" id="XM_038202800.1">
    <property type="protein sequence ID" value="XP_038058728.1"/>
    <property type="gene ID" value="LOC119730010"/>
</dbReference>
<organism evidence="2 3">
    <name type="scientific">Patiria miniata</name>
    <name type="common">Bat star</name>
    <name type="synonym">Asterina miniata</name>
    <dbReference type="NCBI Taxonomy" id="46514"/>
    <lineage>
        <taxon>Eukaryota</taxon>
        <taxon>Metazoa</taxon>
        <taxon>Echinodermata</taxon>
        <taxon>Eleutherozoa</taxon>
        <taxon>Asterozoa</taxon>
        <taxon>Asteroidea</taxon>
        <taxon>Valvatacea</taxon>
        <taxon>Valvatida</taxon>
        <taxon>Asterinidae</taxon>
        <taxon>Patiria</taxon>
    </lineage>
</organism>
<evidence type="ECO:0000313" key="2">
    <source>
        <dbReference type="EnsemblMetazoa" id="XP_038058728.1"/>
    </source>
</evidence>
<keyword evidence="1" id="KW-1133">Transmembrane helix</keyword>
<keyword evidence="1" id="KW-0472">Membrane</keyword>
<dbReference type="Proteomes" id="UP000887568">
    <property type="component" value="Unplaced"/>
</dbReference>
<evidence type="ECO:0000313" key="3">
    <source>
        <dbReference type="Proteomes" id="UP000887568"/>
    </source>
</evidence>
<dbReference type="GeneID" id="119730010"/>
<dbReference type="AlphaFoldDB" id="A0A914A4H6"/>
<keyword evidence="3" id="KW-1185">Reference proteome</keyword>
<reference evidence="2" key="1">
    <citation type="submission" date="2022-11" db="UniProtKB">
        <authorList>
            <consortium name="EnsemblMetazoa"/>
        </authorList>
    </citation>
    <scope>IDENTIFICATION</scope>
</reference>
<feature type="transmembrane region" description="Helical" evidence="1">
    <location>
        <begin position="100"/>
        <end position="120"/>
    </location>
</feature>
<protein>
    <submittedName>
        <fullName evidence="2">Uncharacterized protein</fullName>
    </submittedName>
</protein>
<proteinExistence type="predicted"/>
<sequence length="121" mass="13277">MTVFLTHLAPSEAVNCYQCTPANSGCGDDPFDASNHQDWLKPCPGVKTCLKTYNDDNLVSSRACNTRDECLGEEYLLCNATNYCVFQQCCYGDGCNSAPVAIPFSVLLTAFMVPAIWVFIK</sequence>
<keyword evidence="1" id="KW-0812">Transmembrane</keyword>
<dbReference type="RefSeq" id="XP_038058728.1">
    <property type="nucleotide sequence ID" value="XM_038202800.1"/>
</dbReference>
<accession>A0A914A4H6</accession>
<dbReference type="OrthoDB" id="10632884at2759"/>
<name>A0A914A4H6_PATMI</name>
<evidence type="ECO:0000256" key="1">
    <source>
        <dbReference type="SAM" id="Phobius"/>
    </source>
</evidence>